<dbReference type="EMBL" id="JQJD01000043">
    <property type="protein sequence ID" value="KGN80239.1"/>
    <property type="molecule type" value="Genomic_DNA"/>
</dbReference>
<sequence>MKKIIFSLFAVILGLVSCYDDLGNYEYREINDVVIHMQKRLPVKIPLADSTLVTIPVKYTQVLTKGKENLRYQWYVQKKDPRKWTPCGNDSTVTIAVYPDDPQRFTLRVEVTDTDLDIVSYGEIMIVLQHAFDPCWFVMQEEGNNTVLGAVDGREGIAVVTQNVYRPYGNISGKPKFMAVNVQHSTGDVKDQNAPKVPMLQLFTEKDILVLDGGNLGRRLYTYDRMLLDKKLKGDMNFNPEFAAGERYGECIIDDGVFWFAFDDGCSIYYPVATEDGSAYSASMASLAYYRGVKIVFDDLNKRFLTYHNDNMPLMWNTHKRIAYDQNYVLYNPNHSIANGPKLQKIGESSSADNAFNPNGIGSDKKMIHMGPISDEDQPEILSVARAESKSNTLYLYEISPKAIMGEARRKPYCSGYWEFTPEVSIAGKDIAVATSGAYDRMFFYASGNKIYRVDLNRSQPTEFVIYELPEGKKGEFTNLKFRSERIDVGYATEEMSEDDDLILYRYPTWLGAIVTDQDGNSTLIEVKLNRAGDIATDKETKDKVIYTYPGLKNVKDFVYSFRV</sequence>
<dbReference type="eggNOG" id="ENOG5032V1X">
    <property type="taxonomic scope" value="Bacteria"/>
</dbReference>
<proteinExistence type="predicted"/>
<dbReference type="RefSeq" id="WP_036844354.1">
    <property type="nucleotide sequence ID" value="NZ_JQJD01000043.1"/>
</dbReference>
<protein>
    <recommendedName>
        <fullName evidence="3">PKD-like family protein</fullName>
    </recommendedName>
</protein>
<comment type="caution">
    <text evidence="1">The sequence shown here is derived from an EMBL/GenBank/DDBJ whole genome shotgun (WGS) entry which is preliminary data.</text>
</comment>
<keyword evidence="2" id="KW-1185">Reference proteome</keyword>
<dbReference type="InterPro" id="IPR032183">
    <property type="entry name" value="PKD-like"/>
</dbReference>
<evidence type="ECO:0008006" key="3">
    <source>
        <dbReference type="Google" id="ProtNLM"/>
    </source>
</evidence>
<organism evidence="1 2">
    <name type="scientific">Porphyromonas cangingivalis</name>
    <dbReference type="NCBI Taxonomy" id="36874"/>
    <lineage>
        <taxon>Bacteria</taxon>
        <taxon>Pseudomonadati</taxon>
        <taxon>Bacteroidota</taxon>
        <taxon>Bacteroidia</taxon>
        <taxon>Bacteroidales</taxon>
        <taxon>Porphyromonadaceae</taxon>
        <taxon>Porphyromonas</taxon>
    </lineage>
</organism>
<dbReference type="Proteomes" id="UP000030125">
    <property type="component" value="Unassembled WGS sequence"/>
</dbReference>
<dbReference type="Pfam" id="PF16407">
    <property type="entry name" value="PKD_2"/>
    <property type="match status" value="1"/>
</dbReference>
<evidence type="ECO:0000313" key="2">
    <source>
        <dbReference type="Proteomes" id="UP000030125"/>
    </source>
</evidence>
<dbReference type="AlphaFoldDB" id="A0A099X046"/>
<dbReference type="STRING" id="36874.HQ34_00705"/>
<evidence type="ECO:0000313" key="1">
    <source>
        <dbReference type="EMBL" id="KGN80239.1"/>
    </source>
</evidence>
<gene>
    <name evidence="1" type="ORF">HQ35_05990</name>
</gene>
<dbReference type="PROSITE" id="PS51257">
    <property type="entry name" value="PROKAR_LIPOPROTEIN"/>
    <property type="match status" value="1"/>
</dbReference>
<accession>A0A099X046</accession>
<name>A0A099X046_PORCN</name>
<reference evidence="1 2" key="1">
    <citation type="submission" date="2014-08" db="EMBL/GenBank/DDBJ databases">
        <title>Porphyromonas cangingivalis strain:COT-109_OH1386 Genome sequencing.</title>
        <authorList>
            <person name="Wallis C."/>
            <person name="Deusch O."/>
            <person name="O'Flynn C."/>
            <person name="Davis I."/>
            <person name="Jospin G."/>
            <person name="Darling A.E."/>
            <person name="Coil D.A."/>
            <person name="Alexiev A."/>
            <person name="Horsfall A."/>
            <person name="Kirkwood N."/>
            <person name="Harris S."/>
            <person name="Eisen J.A."/>
        </authorList>
    </citation>
    <scope>NUCLEOTIDE SEQUENCE [LARGE SCALE GENOMIC DNA]</scope>
    <source>
        <strain evidence="2">COT-109 OH1386</strain>
    </source>
</reference>
<dbReference type="OrthoDB" id="618659at2"/>